<keyword evidence="6" id="KW-1185">Reference proteome</keyword>
<dbReference type="GeneTree" id="ENSGT00940000157879"/>
<dbReference type="GO" id="GO:0004672">
    <property type="term" value="F:protein kinase activity"/>
    <property type="evidence" value="ECO:0007669"/>
    <property type="project" value="TreeGrafter"/>
</dbReference>
<evidence type="ECO:0000256" key="2">
    <source>
        <dbReference type="ARBA" id="ARBA00023319"/>
    </source>
</evidence>
<dbReference type="AlphaFoldDB" id="H2YHJ1"/>
<accession>H2YHJ1</accession>
<dbReference type="SMART" id="SM00409">
    <property type="entry name" value="IG"/>
    <property type="match status" value="1"/>
</dbReference>
<reference evidence="5" key="3">
    <citation type="submission" date="2025-09" db="UniProtKB">
        <authorList>
            <consortium name="Ensembl"/>
        </authorList>
    </citation>
    <scope>IDENTIFICATION</scope>
</reference>
<evidence type="ECO:0000256" key="3">
    <source>
        <dbReference type="SAM" id="MobiDB-lite"/>
    </source>
</evidence>
<comment type="similarity">
    <text evidence="1">Belongs to the protein kinase superfamily. CAMK Ser/Thr protein kinase family.</text>
</comment>
<dbReference type="HOGENOM" id="CLU_1839591_0_0_1"/>
<evidence type="ECO:0000313" key="5">
    <source>
        <dbReference type="Ensembl" id="ENSCSAVP00000004790.1"/>
    </source>
</evidence>
<reference evidence="5" key="2">
    <citation type="submission" date="2025-08" db="UniProtKB">
        <authorList>
            <consortium name="Ensembl"/>
        </authorList>
    </citation>
    <scope>IDENTIFICATION</scope>
</reference>
<dbReference type="FunFam" id="2.60.40.10:FF:000080">
    <property type="entry name" value="Myosin light chain kinase, smooth muscle"/>
    <property type="match status" value="1"/>
</dbReference>
<feature type="compositionally biased region" description="Basic and acidic residues" evidence="3">
    <location>
        <begin position="36"/>
        <end position="49"/>
    </location>
</feature>
<dbReference type="InterPro" id="IPR003598">
    <property type="entry name" value="Ig_sub2"/>
</dbReference>
<sequence>CSTSFHPGCDPPSPILSSSHGNQRESGFLSSLKAQLIRENETQQERSKPEFLRKFDDIEVIEGSAAKFVCTVSGNPDPDIVWLVDGEPIKESRRFRMAYTEDNQCTLLIMDASEADEAEYTCKASNSMGESQHAAELIVITPGA</sequence>
<dbReference type="InterPro" id="IPR036179">
    <property type="entry name" value="Ig-like_dom_sf"/>
</dbReference>
<dbReference type="InterPro" id="IPR013098">
    <property type="entry name" value="Ig_I-set"/>
</dbReference>
<dbReference type="PANTHER" id="PTHR47633:SF7">
    <property type="entry name" value="TITIN HOMOLOG"/>
    <property type="match status" value="1"/>
</dbReference>
<dbReference type="Pfam" id="PF07679">
    <property type="entry name" value="I-set"/>
    <property type="match status" value="1"/>
</dbReference>
<reference evidence="6" key="1">
    <citation type="submission" date="2003-08" db="EMBL/GenBank/DDBJ databases">
        <authorList>
            <person name="Birren B."/>
            <person name="Nusbaum C."/>
            <person name="Abebe A."/>
            <person name="Abouelleil A."/>
            <person name="Adekoya E."/>
            <person name="Ait-zahra M."/>
            <person name="Allen N."/>
            <person name="Allen T."/>
            <person name="An P."/>
            <person name="Anderson M."/>
            <person name="Anderson S."/>
            <person name="Arachchi H."/>
            <person name="Armbruster J."/>
            <person name="Bachantsang P."/>
            <person name="Baldwin J."/>
            <person name="Barry A."/>
            <person name="Bayul T."/>
            <person name="Blitshsteyn B."/>
            <person name="Bloom T."/>
            <person name="Blye J."/>
            <person name="Boguslavskiy L."/>
            <person name="Borowsky M."/>
            <person name="Boukhgalter B."/>
            <person name="Brunache A."/>
            <person name="Butler J."/>
            <person name="Calixte N."/>
            <person name="Calvo S."/>
            <person name="Camarata J."/>
            <person name="Campo K."/>
            <person name="Chang J."/>
            <person name="Cheshatsang Y."/>
            <person name="Citroen M."/>
            <person name="Collymore A."/>
            <person name="Considine T."/>
            <person name="Cook A."/>
            <person name="Cooke P."/>
            <person name="Corum B."/>
            <person name="Cuomo C."/>
            <person name="David R."/>
            <person name="Dawoe T."/>
            <person name="Degray S."/>
            <person name="Dodge S."/>
            <person name="Dooley K."/>
            <person name="Dorje P."/>
            <person name="Dorjee K."/>
            <person name="Dorris L."/>
            <person name="Duffey N."/>
            <person name="Dupes A."/>
            <person name="Elkins T."/>
            <person name="Engels R."/>
            <person name="Erickson J."/>
            <person name="Farina A."/>
            <person name="Faro S."/>
            <person name="Ferreira P."/>
            <person name="Fischer H."/>
            <person name="Fitzgerald M."/>
            <person name="Foley K."/>
            <person name="Gage D."/>
            <person name="Galagan J."/>
            <person name="Gearin G."/>
            <person name="Gnerre S."/>
            <person name="Gnirke A."/>
            <person name="Goyette A."/>
            <person name="Graham J."/>
            <person name="Grandbois E."/>
            <person name="Gyaltsen K."/>
            <person name="Hafez N."/>
            <person name="Hagopian D."/>
            <person name="Hagos B."/>
            <person name="Hall J."/>
            <person name="Hatcher B."/>
            <person name="Heller A."/>
            <person name="Higgins H."/>
            <person name="Honan T."/>
            <person name="Horn A."/>
            <person name="Houde N."/>
            <person name="Hughes L."/>
            <person name="Hulme W."/>
            <person name="Husby E."/>
            <person name="Iliev I."/>
            <person name="Jaffe D."/>
            <person name="Jones C."/>
            <person name="Kamal M."/>
            <person name="Kamat A."/>
            <person name="Kamvysselis M."/>
            <person name="Karlsson E."/>
            <person name="Kells C."/>
            <person name="Kieu A."/>
            <person name="Kisner P."/>
            <person name="Kodira C."/>
            <person name="Kulbokas E."/>
            <person name="Labutti K."/>
            <person name="Lama D."/>
            <person name="Landers T."/>
            <person name="Leger J."/>
            <person name="Levine S."/>
            <person name="Lewis D."/>
            <person name="Lewis T."/>
            <person name="Lindblad-toh K."/>
            <person name="Liu X."/>
            <person name="Lokyitsang T."/>
            <person name="Lokyitsang Y."/>
            <person name="Lucien O."/>
            <person name="Lui A."/>
            <person name="Ma L.J."/>
            <person name="Mabbitt R."/>
            <person name="Macdonald J."/>
            <person name="Maclean C."/>
            <person name="Major J."/>
            <person name="Manning J."/>
            <person name="Marabella R."/>
            <person name="Maru K."/>
            <person name="Matthews C."/>
            <person name="Mauceli E."/>
            <person name="Mccarthy M."/>
            <person name="Mcdonough S."/>
            <person name="Mcghee T."/>
            <person name="Meldrim J."/>
            <person name="Meneus L."/>
            <person name="Mesirov J."/>
            <person name="Mihalev A."/>
            <person name="Mihova T."/>
            <person name="Mikkelsen T."/>
            <person name="Mlenga V."/>
            <person name="Moru K."/>
            <person name="Mozes J."/>
            <person name="Mulrain L."/>
            <person name="Munson G."/>
            <person name="Naylor J."/>
            <person name="Newes C."/>
            <person name="Nguyen C."/>
            <person name="Nguyen N."/>
            <person name="Nguyen T."/>
            <person name="Nicol R."/>
            <person name="Nielsen C."/>
            <person name="Nizzari M."/>
            <person name="Norbu C."/>
            <person name="Norbu N."/>
            <person name="O'donnell P."/>
            <person name="Okoawo O."/>
            <person name="O'leary S."/>
            <person name="Omotosho B."/>
            <person name="O'neill K."/>
            <person name="Osman S."/>
            <person name="Parker S."/>
            <person name="Perrin D."/>
            <person name="Phunkhang P."/>
            <person name="Piqani B."/>
            <person name="Purcell S."/>
            <person name="Rachupka T."/>
            <person name="Ramasamy U."/>
            <person name="Rameau R."/>
            <person name="Ray V."/>
            <person name="Raymond C."/>
            <person name="Retta R."/>
            <person name="Richardson S."/>
            <person name="Rise C."/>
            <person name="Rodriguez J."/>
            <person name="Rogers J."/>
            <person name="Rogov P."/>
            <person name="Rutman M."/>
            <person name="Schupbach R."/>
            <person name="Seaman C."/>
            <person name="Settipalli S."/>
            <person name="Sharpe T."/>
            <person name="Sheridan J."/>
            <person name="Sherpa N."/>
            <person name="Shi J."/>
            <person name="Smirnov S."/>
            <person name="Smith C."/>
            <person name="Sougnez C."/>
            <person name="Spencer B."/>
            <person name="Stalker J."/>
            <person name="Stange-thomann N."/>
            <person name="Stavropoulos S."/>
            <person name="Stetson K."/>
            <person name="Stone C."/>
            <person name="Stone S."/>
            <person name="Stubbs M."/>
            <person name="Talamas J."/>
            <person name="Tchuinga P."/>
            <person name="Tenzing P."/>
            <person name="Tesfaye S."/>
            <person name="Theodore J."/>
            <person name="Thoulutsang Y."/>
            <person name="Topham K."/>
            <person name="Towey S."/>
            <person name="Tsamla T."/>
            <person name="Tsomo N."/>
            <person name="Vallee D."/>
            <person name="Vassiliev H."/>
            <person name="Venkataraman V."/>
            <person name="Vinson J."/>
            <person name="Vo A."/>
            <person name="Wade C."/>
            <person name="Wang S."/>
            <person name="Wangchuk T."/>
            <person name="Wangdi T."/>
            <person name="Whittaker C."/>
            <person name="Wilkinson J."/>
            <person name="Wu Y."/>
            <person name="Wyman D."/>
            <person name="Yadav S."/>
            <person name="Yang S."/>
            <person name="Yang X."/>
            <person name="Yeager S."/>
            <person name="Yee E."/>
            <person name="Young G."/>
            <person name="Zainoun J."/>
            <person name="Zembeck L."/>
            <person name="Zimmer A."/>
            <person name="Zody M."/>
            <person name="Lander E."/>
        </authorList>
    </citation>
    <scope>NUCLEOTIDE SEQUENCE [LARGE SCALE GENOMIC DNA]</scope>
</reference>
<proteinExistence type="inferred from homology"/>
<dbReference type="PROSITE" id="PS50835">
    <property type="entry name" value="IG_LIKE"/>
    <property type="match status" value="1"/>
</dbReference>
<dbReference type="Proteomes" id="UP000007875">
    <property type="component" value="Unassembled WGS sequence"/>
</dbReference>
<name>H2YHJ1_CIOSA</name>
<dbReference type="InterPro" id="IPR003599">
    <property type="entry name" value="Ig_sub"/>
</dbReference>
<feature type="domain" description="Ig-like" evidence="4">
    <location>
        <begin position="49"/>
        <end position="138"/>
    </location>
</feature>
<dbReference type="InterPro" id="IPR013783">
    <property type="entry name" value="Ig-like_fold"/>
</dbReference>
<protein>
    <recommendedName>
        <fullName evidence="4">Ig-like domain-containing protein</fullName>
    </recommendedName>
</protein>
<feature type="compositionally biased region" description="Polar residues" evidence="3">
    <location>
        <begin position="15"/>
        <end position="33"/>
    </location>
</feature>
<dbReference type="SMART" id="SM00408">
    <property type="entry name" value="IGc2"/>
    <property type="match status" value="1"/>
</dbReference>
<dbReference type="Gene3D" id="2.60.40.10">
    <property type="entry name" value="Immunoglobulins"/>
    <property type="match status" value="1"/>
</dbReference>
<dbReference type="InterPro" id="IPR007110">
    <property type="entry name" value="Ig-like_dom"/>
</dbReference>
<dbReference type="PANTHER" id="PTHR47633">
    <property type="entry name" value="IMMUNOGLOBULIN"/>
    <property type="match status" value="1"/>
</dbReference>
<evidence type="ECO:0000259" key="4">
    <source>
        <dbReference type="PROSITE" id="PS50835"/>
    </source>
</evidence>
<keyword evidence="2" id="KW-0393">Immunoglobulin domain</keyword>
<organism evidence="5 6">
    <name type="scientific">Ciona savignyi</name>
    <name type="common">Pacific transparent sea squirt</name>
    <dbReference type="NCBI Taxonomy" id="51511"/>
    <lineage>
        <taxon>Eukaryota</taxon>
        <taxon>Metazoa</taxon>
        <taxon>Chordata</taxon>
        <taxon>Tunicata</taxon>
        <taxon>Ascidiacea</taxon>
        <taxon>Phlebobranchia</taxon>
        <taxon>Cionidae</taxon>
        <taxon>Ciona</taxon>
    </lineage>
</organism>
<evidence type="ECO:0000313" key="6">
    <source>
        <dbReference type="Proteomes" id="UP000007875"/>
    </source>
</evidence>
<dbReference type="Ensembl" id="ENSCSAVT00000004858.1">
    <property type="protein sequence ID" value="ENSCSAVP00000004790.1"/>
    <property type="gene ID" value="ENSCSAVG00000002854.1"/>
</dbReference>
<evidence type="ECO:0000256" key="1">
    <source>
        <dbReference type="ARBA" id="ARBA00006692"/>
    </source>
</evidence>
<feature type="region of interest" description="Disordered" evidence="3">
    <location>
        <begin position="1"/>
        <end position="49"/>
    </location>
</feature>
<dbReference type="SUPFAM" id="SSF48726">
    <property type="entry name" value="Immunoglobulin"/>
    <property type="match status" value="1"/>
</dbReference>